<evidence type="ECO:0000256" key="1">
    <source>
        <dbReference type="SAM" id="SignalP"/>
    </source>
</evidence>
<feature type="signal peptide" evidence="1">
    <location>
        <begin position="1"/>
        <end position="31"/>
    </location>
</feature>
<evidence type="ECO:0000313" key="3">
    <source>
        <dbReference type="Proteomes" id="UP001597510"/>
    </source>
</evidence>
<dbReference type="PROSITE" id="PS51257">
    <property type="entry name" value="PROKAR_LIPOPROTEIN"/>
    <property type="match status" value="1"/>
</dbReference>
<protein>
    <recommendedName>
        <fullName evidence="4">Lipoprotein</fullName>
    </recommendedName>
</protein>
<accession>A0ABW5J9G8</accession>
<keyword evidence="1" id="KW-0732">Signal</keyword>
<gene>
    <name evidence="2" type="ORF">ACFSR2_10715</name>
</gene>
<evidence type="ECO:0000313" key="2">
    <source>
        <dbReference type="EMBL" id="MFD2521360.1"/>
    </source>
</evidence>
<feature type="chain" id="PRO_5046401335" description="Lipoprotein" evidence="1">
    <location>
        <begin position="32"/>
        <end position="177"/>
    </location>
</feature>
<evidence type="ECO:0008006" key="4">
    <source>
        <dbReference type="Google" id="ProtNLM"/>
    </source>
</evidence>
<proteinExistence type="predicted"/>
<sequence>MKSNIQTQKSTIKMKIQLFVAIILSTFSFLACDKESQVQKQDTLDGTVIKYGTAFGMCLGPCKKEITLVNDEAAFTVYQNGGRGTNGGDPVTYTEKLTTDYITSVLNNVDFERFKKLEETLGCPDCADGGSEWIEITKNDTKHKVTFEFGQDVPEVAALLELLREKRVYFEGKYVKE</sequence>
<dbReference type="EMBL" id="JBHULC010000009">
    <property type="protein sequence ID" value="MFD2521360.1"/>
    <property type="molecule type" value="Genomic_DNA"/>
</dbReference>
<name>A0ABW5J9G8_9BACT</name>
<dbReference type="Proteomes" id="UP001597510">
    <property type="component" value="Unassembled WGS sequence"/>
</dbReference>
<reference evidence="3" key="1">
    <citation type="journal article" date="2019" name="Int. J. Syst. Evol. Microbiol.">
        <title>The Global Catalogue of Microorganisms (GCM) 10K type strain sequencing project: providing services to taxonomists for standard genome sequencing and annotation.</title>
        <authorList>
            <consortium name="The Broad Institute Genomics Platform"/>
            <consortium name="The Broad Institute Genome Sequencing Center for Infectious Disease"/>
            <person name="Wu L."/>
            <person name="Ma J."/>
        </authorList>
    </citation>
    <scope>NUCLEOTIDE SEQUENCE [LARGE SCALE GENOMIC DNA]</scope>
    <source>
        <strain evidence="3">KCTC 52344</strain>
    </source>
</reference>
<keyword evidence="3" id="KW-1185">Reference proteome</keyword>
<organism evidence="2 3">
    <name type="scientific">Emticicia soli</name>
    <dbReference type="NCBI Taxonomy" id="2027878"/>
    <lineage>
        <taxon>Bacteria</taxon>
        <taxon>Pseudomonadati</taxon>
        <taxon>Bacteroidota</taxon>
        <taxon>Cytophagia</taxon>
        <taxon>Cytophagales</taxon>
        <taxon>Leadbetterellaceae</taxon>
        <taxon>Emticicia</taxon>
    </lineage>
</organism>
<comment type="caution">
    <text evidence="2">The sequence shown here is derived from an EMBL/GenBank/DDBJ whole genome shotgun (WGS) entry which is preliminary data.</text>
</comment>